<feature type="transmembrane region" description="Helical" evidence="1">
    <location>
        <begin position="229"/>
        <end position="245"/>
    </location>
</feature>
<feature type="transmembrane region" description="Helical" evidence="1">
    <location>
        <begin position="113"/>
        <end position="145"/>
    </location>
</feature>
<comment type="caution">
    <text evidence="2">The sequence shown here is derived from an EMBL/GenBank/DDBJ whole genome shotgun (WGS) entry which is preliminary data.</text>
</comment>
<protein>
    <submittedName>
        <fullName evidence="2">Putative membrane protein</fullName>
    </submittedName>
</protein>
<dbReference type="Proteomes" id="UP000027309">
    <property type="component" value="Unassembled WGS sequence"/>
</dbReference>
<keyword evidence="1" id="KW-1133">Transmembrane helix</keyword>
<dbReference type="InterPro" id="IPR049458">
    <property type="entry name" value="EpsG-like"/>
</dbReference>
<sequence>MNFVIKKKSAYSFFLALFATFIIVLVPWDALRSSEYVDRANYVSYIDHTLNKTLWFDYDTLLSKISFEWGWHKLLYIATENGLNSSNIFMIVSSLIMFFSILLVITRTKYYGFLLLINPVFIDFCFSQMRLAFTMSLIYFAYILYQRKNLLYIPILLSTPFFHTSAVIFIGVFLVATKLEQSKKLNFMFKNTIAIMVGLVLAIVTGPLMSQILGQLGDRRAEYEDMSSPVLYMSFWVIYFVYLAIKAYRENLERNAFFYISLIILGMVFFNVFFSGYSSRFLAACFPIIIIALLQLKSREKTLVMFGYLAYTLMLWFFWAT</sequence>
<feature type="transmembrane region" description="Helical" evidence="1">
    <location>
        <begin position="303"/>
        <end position="320"/>
    </location>
</feature>
<accession>A0A836LZJ2</accession>
<reference evidence="2 3" key="1">
    <citation type="submission" date="2014-04" db="EMBL/GenBank/DDBJ databases">
        <title>Comparative genomics and transcriptomics to identify genetic mechanisms underlying the emergence of carbapenem resistant Acinetobacter baumannii (CRAb).</title>
        <authorList>
            <person name="Harris A.D."/>
            <person name="Johnson K.J."/>
            <person name="George J."/>
            <person name="Nadendla S."/>
            <person name="Daugherty S.C."/>
            <person name="Parankush S."/>
            <person name="Sadzewicz L."/>
            <person name="Tallon L."/>
            <person name="Sengamalay N."/>
            <person name="Hazen T.H."/>
            <person name="Rasko D.A."/>
        </authorList>
    </citation>
    <scope>NUCLEOTIDE SEQUENCE [LARGE SCALE GENOMIC DNA]</scope>
    <source>
        <strain evidence="2 3">1499986</strain>
    </source>
</reference>
<dbReference type="AlphaFoldDB" id="A0A836LZJ2"/>
<dbReference type="RefSeq" id="WP_031979950.1">
    <property type="nucleotide sequence ID" value="NZ_JMOA01000041.1"/>
</dbReference>
<gene>
    <name evidence="2" type="ORF">J572_2855</name>
</gene>
<feature type="transmembrane region" description="Helical" evidence="1">
    <location>
        <begin position="257"/>
        <end position="274"/>
    </location>
</feature>
<evidence type="ECO:0000313" key="2">
    <source>
        <dbReference type="EMBL" id="KCY00615.1"/>
    </source>
</evidence>
<feature type="transmembrane region" description="Helical" evidence="1">
    <location>
        <begin position="12"/>
        <end position="31"/>
    </location>
</feature>
<keyword evidence="1" id="KW-0812">Transmembrane</keyword>
<keyword evidence="1" id="KW-0472">Membrane</keyword>
<organism evidence="2 3">
    <name type="scientific">Acinetobacter baumannii 1499986</name>
    <dbReference type="NCBI Taxonomy" id="1310673"/>
    <lineage>
        <taxon>Bacteria</taxon>
        <taxon>Pseudomonadati</taxon>
        <taxon>Pseudomonadota</taxon>
        <taxon>Gammaproteobacteria</taxon>
        <taxon>Moraxellales</taxon>
        <taxon>Moraxellaceae</taxon>
        <taxon>Acinetobacter</taxon>
        <taxon>Acinetobacter calcoaceticus/baumannii complex</taxon>
    </lineage>
</organism>
<feature type="transmembrane region" description="Helical" evidence="1">
    <location>
        <begin position="151"/>
        <end position="176"/>
    </location>
</feature>
<name>A0A836LZJ2_ACIBA</name>
<dbReference type="Pfam" id="PF14897">
    <property type="entry name" value="EpsG"/>
    <property type="match status" value="1"/>
</dbReference>
<feature type="transmembrane region" description="Helical" evidence="1">
    <location>
        <begin position="280"/>
        <end position="296"/>
    </location>
</feature>
<feature type="transmembrane region" description="Helical" evidence="1">
    <location>
        <begin position="188"/>
        <end position="209"/>
    </location>
</feature>
<feature type="transmembrane region" description="Helical" evidence="1">
    <location>
        <begin position="88"/>
        <end position="106"/>
    </location>
</feature>
<proteinExistence type="predicted"/>
<evidence type="ECO:0000313" key="3">
    <source>
        <dbReference type="Proteomes" id="UP000027309"/>
    </source>
</evidence>
<evidence type="ECO:0000256" key="1">
    <source>
        <dbReference type="SAM" id="Phobius"/>
    </source>
</evidence>
<dbReference type="EMBL" id="JMOA01000041">
    <property type="protein sequence ID" value="KCY00615.1"/>
    <property type="molecule type" value="Genomic_DNA"/>
</dbReference>